<feature type="compositionally biased region" description="Low complexity" evidence="1">
    <location>
        <begin position="407"/>
        <end position="430"/>
    </location>
</feature>
<reference evidence="3 4" key="1">
    <citation type="submission" date="2018-07" db="EMBL/GenBank/DDBJ databases">
        <title>Arthrobacter sp. nov., isolated from raw cow's milk with high bacterial count.</title>
        <authorList>
            <person name="Hahne J."/>
            <person name="Isele D."/>
            <person name="Lipski A."/>
        </authorList>
    </citation>
    <scope>NUCLEOTIDE SEQUENCE [LARGE SCALE GENOMIC DNA]</scope>
    <source>
        <strain evidence="3 4">JZ R-183</strain>
    </source>
</reference>
<feature type="region of interest" description="Disordered" evidence="1">
    <location>
        <begin position="257"/>
        <end position="277"/>
    </location>
</feature>
<feature type="transmembrane region" description="Helical" evidence="2">
    <location>
        <begin position="479"/>
        <end position="498"/>
    </location>
</feature>
<evidence type="ECO:0000256" key="1">
    <source>
        <dbReference type="SAM" id="MobiDB-lite"/>
    </source>
</evidence>
<evidence type="ECO:0000256" key="2">
    <source>
        <dbReference type="SAM" id="Phobius"/>
    </source>
</evidence>
<dbReference type="AlphaFoldDB" id="A0A496PGU4"/>
<keyword evidence="2" id="KW-0472">Membrane</keyword>
<keyword evidence="2" id="KW-1133">Transmembrane helix</keyword>
<feature type="compositionally biased region" description="Gly residues" evidence="1">
    <location>
        <begin position="264"/>
        <end position="273"/>
    </location>
</feature>
<sequence>MDLSSLSRTDATPDELREQLEPVVFELLWTAKDRLSRLSAVEQTAAYLREQGVVGALHTATPVRMGLKATLVLATVEGDMLRAAEGQALTARGDHEEWAEQLAQHAGALVLMNDHGGPRMVGGDEEALARALEEFPEGDGLNAAVTGAAYWGQLDPQAWARAVGQAESQEPGSGSGYTLHREAVLYSGTRPLDAVPGSTVLEDIEPVDDPALADELRVDASLAEGQALWSTPPRPATLMVQDRGGWVALSFTPRLAANSAPGERGSGTGAQGGDGEEAQHLVDSRHLIEEGAVLTASAGLGHSLFPETGPAGRLAELLASDFLGFNEDDEAELVHAIGPVRAAEVIRGLRGMAQGRRVAEGRLAGQEWLGELRDTVEMLDFDPAWVGVLAGVSKAPEPGEPLTPRVADGAMPTGADAAASGAAPGESSGDVPGTAPEPVTSEEAPAVTNKQSQAAYAVVVVAMIMGAAFLFLKPLPWEAANLGVAAVAIAAGVAQLWLTEKRHRREQANKGNE</sequence>
<keyword evidence="2" id="KW-0812">Transmembrane</keyword>
<dbReference type="EMBL" id="QQXL01000007">
    <property type="protein sequence ID" value="RKW69705.1"/>
    <property type="molecule type" value="Genomic_DNA"/>
</dbReference>
<feature type="region of interest" description="Disordered" evidence="1">
    <location>
        <begin position="396"/>
        <end position="448"/>
    </location>
</feature>
<comment type="caution">
    <text evidence="3">The sequence shown here is derived from an EMBL/GenBank/DDBJ whole genome shotgun (WGS) entry which is preliminary data.</text>
</comment>
<accession>A0A496PGU4</accession>
<dbReference type="Proteomes" id="UP000273119">
    <property type="component" value="Unassembled WGS sequence"/>
</dbReference>
<evidence type="ECO:0000313" key="4">
    <source>
        <dbReference type="Proteomes" id="UP000273119"/>
    </source>
</evidence>
<dbReference type="RefSeq" id="WP_121485751.1">
    <property type="nucleotide sequence ID" value="NZ_QQXL01000007.1"/>
</dbReference>
<keyword evidence="4" id="KW-1185">Reference proteome</keyword>
<protein>
    <submittedName>
        <fullName evidence="3">Uncharacterized protein</fullName>
    </submittedName>
</protein>
<gene>
    <name evidence="3" type="ORF">DWQ67_11425</name>
</gene>
<evidence type="ECO:0000313" key="3">
    <source>
        <dbReference type="EMBL" id="RKW69705.1"/>
    </source>
</evidence>
<feature type="transmembrane region" description="Helical" evidence="2">
    <location>
        <begin position="454"/>
        <end position="472"/>
    </location>
</feature>
<organism evidence="3 4">
    <name type="scientific">Galactobacter caseinivorans</name>
    <dbReference type="NCBI Taxonomy" id="2676123"/>
    <lineage>
        <taxon>Bacteria</taxon>
        <taxon>Bacillati</taxon>
        <taxon>Actinomycetota</taxon>
        <taxon>Actinomycetes</taxon>
        <taxon>Micrococcales</taxon>
        <taxon>Micrococcaceae</taxon>
        <taxon>Galactobacter</taxon>
    </lineage>
</organism>
<proteinExistence type="predicted"/>
<name>A0A496PGU4_9MICC</name>